<sequence>MRSPRLPTLVEPILRKSSSTGLQIDSLDGLRGVAILFVLLGHMGNAGIHLTPLFSLARFDICGVLLFFVLSSFLLTLPPVKRQKSQFLELSVWSIYARRRFLRIFPLFFLVLLVSHIFSTHLNVPYFVPISRSEFVNHLLLREGKNIFWAIPVEVKYYVLLPFVAFLFCVPLKKNPLAAALFVVAASILIRFVLWPPWRPEEFEVSRISLARNLPVFLMGSLTALLQSRIFKPKRLKPLYARGLLNLVAIMAFLTIVLLIPRFWTSVSGQEFRWSLTYVHSAVFGFLWAFFLFLCLSGAGLVSRVLGSTPLRFMGVVSYSAYLWHLPVMCFIQAKVDAHPSVKVLLIIIIVLVVSTISHVLVEKPFMKLGLPNRRS</sequence>
<dbReference type="InterPro" id="IPR002656">
    <property type="entry name" value="Acyl_transf_3_dom"/>
</dbReference>
<keyword evidence="1" id="KW-1133">Transmembrane helix</keyword>
<dbReference type="GO" id="GO:0016020">
    <property type="term" value="C:membrane"/>
    <property type="evidence" value="ECO:0007669"/>
    <property type="project" value="TreeGrafter"/>
</dbReference>
<keyword evidence="3" id="KW-0808">Transferase</keyword>
<dbReference type="EMBL" id="QZKI01000013">
    <property type="protein sequence ID" value="RJP74627.1"/>
    <property type="molecule type" value="Genomic_DNA"/>
</dbReference>
<feature type="transmembrane region" description="Helical" evidence="1">
    <location>
        <begin position="56"/>
        <end position="80"/>
    </location>
</feature>
<feature type="domain" description="Acyltransferase 3" evidence="2">
    <location>
        <begin position="25"/>
        <end position="357"/>
    </location>
</feature>
<feature type="transmembrane region" description="Helical" evidence="1">
    <location>
        <begin position="32"/>
        <end position="50"/>
    </location>
</feature>
<evidence type="ECO:0000259" key="2">
    <source>
        <dbReference type="Pfam" id="PF01757"/>
    </source>
</evidence>
<dbReference type="PANTHER" id="PTHR23028">
    <property type="entry name" value="ACETYLTRANSFERASE"/>
    <property type="match status" value="1"/>
</dbReference>
<feature type="transmembrane region" description="Helical" evidence="1">
    <location>
        <begin position="147"/>
        <end position="170"/>
    </location>
</feature>
<reference evidence="3 4" key="1">
    <citation type="journal article" date="2017" name="ISME J.">
        <title>Energy and carbon metabolisms in a deep terrestrial subsurface fluid microbial community.</title>
        <authorList>
            <person name="Momper L."/>
            <person name="Jungbluth S.P."/>
            <person name="Lee M.D."/>
            <person name="Amend J.P."/>
        </authorList>
    </citation>
    <scope>NUCLEOTIDE SEQUENCE [LARGE SCALE GENOMIC DNA]</scope>
    <source>
        <strain evidence="3">SURF_17</strain>
    </source>
</reference>
<feature type="transmembrane region" description="Helical" evidence="1">
    <location>
        <begin position="340"/>
        <end position="362"/>
    </location>
</feature>
<feature type="transmembrane region" description="Helical" evidence="1">
    <location>
        <begin position="214"/>
        <end position="231"/>
    </location>
</feature>
<gene>
    <name evidence="3" type="ORF">C4532_02100</name>
</gene>
<feature type="transmembrane region" description="Helical" evidence="1">
    <location>
        <begin position="177"/>
        <end position="194"/>
    </location>
</feature>
<dbReference type="Proteomes" id="UP000285961">
    <property type="component" value="Unassembled WGS sequence"/>
</dbReference>
<feature type="transmembrane region" description="Helical" evidence="1">
    <location>
        <begin position="243"/>
        <end position="264"/>
    </location>
</feature>
<keyword evidence="1" id="KW-0472">Membrane</keyword>
<comment type="caution">
    <text evidence="3">The sequence shown here is derived from an EMBL/GenBank/DDBJ whole genome shotgun (WGS) entry which is preliminary data.</text>
</comment>
<dbReference type="GO" id="GO:0016747">
    <property type="term" value="F:acyltransferase activity, transferring groups other than amino-acyl groups"/>
    <property type="evidence" value="ECO:0007669"/>
    <property type="project" value="InterPro"/>
</dbReference>
<dbReference type="Pfam" id="PF01757">
    <property type="entry name" value="Acyl_transf_3"/>
    <property type="match status" value="1"/>
</dbReference>
<feature type="transmembrane region" description="Helical" evidence="1">
    <location>
        <begin position="313"/>
        <end position="334"/>
    </location>
</feature>
<evidence type="ECO:0000313" key="4">
    <source>
        <dbReference type="Proteomes" id="UP000285961"/>
    </source>
</evidence>
<name>A0A419F874_9BACT</name>
<feature type="transmembrane region" description="Helical" evidence="1">
    <location>
        <begin position="276"/>
        <end position="301"/>
    </location>
</feature>
<keyword evidence="3" id="KW-0012">Acyltransferase</keyword>
<dbReference type="GO" id="GO:0000271">
    <property type="term" value="P:polysaccharide biosynthetic process"/>
    <property type="evidence" value="ECO:0007669"/>
    <property type="project" value="TreeGrafter"/>
</dbReference>
<accession>A0A419F874</accession>
<evidence type="ECO:0000313" key="3">
    <source>
        <dbReference type="EMBL" id="RJP74627.1"/>
    </source>
</evidence>
<evidence type="ECO:0000256" key="1">
    <source>
        <dbReference type="SAM" id="Phobius"/>
    </source>
</evidence>
<protein>
    <submittedName>
        <fullName evidence="3">Acyltransferase</fullName>
    </submittedName>
</protein>
<dbReference type="PANTHER" id="PTHR23028:SF53">
    <property type="entry name" value="ACYL_TRANSF_3 DOMAIN-CONTAINING PROTEIN"/>
    <property type="match status" value="1"/>
</dbReference>
<organism evidence="3 4">
    <name type="scientific">Candidatus Abyssobacteria bacterium SURF_17</name>
    <dbReference type="NCBI Taxonomy" id="2093361"/>
    <lineage>
        <taxon>Bacteria</taxon>
        <taxon>Pseudomonadati</taxon>
        <taxon>Candidatus Hydrogenedentota</taxon>
        <taxon>Candidatus Abyssobacteria</taxon>
    </lineage>
</organism>
<proteinExistence type="predicted"/>
<keyword evidence="1" id="KW-0812">Transmembrane</keyword>
<feature type="transmembrane region" description="Helical" evidence="1">
    <location>
        <begin position="101"/>
        <end position="127"/>
    </location>
</feature>
<dbReference type="AlphaFoldDB" id="A0A419F874"/>
<dbReference type="InterPro" id="IPR050879">
    <property type="entry name" value="Acyltransferase_3"/>
</dbReference>